<gene>
    <name evidence="6" type="ORF">IW256_003982</name>
</gene>
<organism evidence="6 7">
    <name type="scientific">Actinomadura viridis</name>
    <dbReference type="NCBI Taxonomy" id="58110"/>
    <lineage>
        <taxon>Bacteria</taxon>
        <taxon>Bacillati</taxon>
        <taxon>Actinomycetota</taxon>
        <taxon>Actinomycetes</taxon>
        <taxon>Streptosporangiales</taxon>
        <taxon>Thermomonosporaceae</taxon>
        <taxon>Actinomadura</taxon>
    </lineage>
</organism>
<dbReference type="PANTHER" id="PTHR34605">
    <property type="entry name" value="PHAGE_INTEGRASE DOMAIN-CONTAINING PROTEIN"/>
    <property type="match status" value="1"/>
</dbReference>
<dbReference type="GO" id="GO:0003677">
    <property type="term" value="F:DNA binding"/>
    <property type="evidence" value="ECO:0007669"/>
    <property type="project" value="UniProtKB-UniRule"/>
</dbReference>
<proteinExistence type="predicted"/>
<dbReference type="PROSITE" id="PS51898">
    <property type="entry name" value="TYR_RECOMBINASE"/>
    <property type="match status" value="1"/>
</dbReference>
<sequence length="349" mass="38395">MTDLEPARSPIVVRPTEPAPVAYSDIDFTISADTAERLLNSTAENTRVTYDRAWRNFREWCKTEGRVYLPATAQTLTEYVNHMCKSGSAPNTIAQAVSTVRSKHADEGHQDEPDSRQPLRALKDYRKEWADEGNREKQATPVMPDALRAMVATCDLGTLQGVRDRALLLLGFNMMARRSELVGLDQGDVVEATEGLVVYVKRSKTDQEARGVTVAVPRGKRSAMCPVEAVNAWKARLAERGLADGPLFRPIDRHGRVGGEPDIAGKAAVRLTGKSACNIVHRRGVLANLPAKYTSHGLRAGSASTAYAAGVPISEIAKHGRWNPNSPVLLIYIRFVDQWKNNPMNEVDL</sequence>
<dbReference type="InterPro" id="IPR010998">
    <property type="entry name" value="Integrase_recombinase_N"/>
</dbReference>
<accession>A0A931GRM3</accession>
<dbReference type="Pfam" id="PF00589">
    <property type="entry name" value="Phage_integrase"/>
    <property type="match status" value="1"/>
</dbReference>
<dbReference type="Proteomes" id="UP000614047">
    <property type="component" value="Unassembled WGS sequence"/>
</dbReference>
<dbReference type="PROSITE" id="PS51900">
    <property type="entry name" value="CB"/>
    <property type="match status" value="1"/>
</dbReference>
<evidence type="ECO:0000259" key="4">
    <source>
        <dbReference type="PROSITE" id="PS51898"/>
    </source>
</evidence>
<evidence type="ECO:0000313" key="6">
    <source>
        <dbReference type="EMBL" id="MBG6089869.1"/>
    </source>
</evidence>
<dbReference type="InterPro" id="IPR011010">
    <property type="entry name" value="DNA_brk_join_enz"/>
</dbReference>
<dbReference type="PANTHER" id="PTHR34605:SF4">
    <property type="entry name" value="DNA ADENINE METHYLTRANSFERASE"/>
    <property type="match status" value="1"/>
</dbReference>
<keyword evidence="7" id="KW-1185">Reference proteome</keyword>
<dbReference type="EMBL" id="JADOUA010000001">
    <property type="protein sequence ID" value="MBG6089869.1"/>
    <property type="molecule type" value="Genomic_DNA"/>
</dbReference>
<dbReference type="RefSeq" id="WP_197012412.1">
    <property type="nucleotide sequence ID" value="NZ_BAABES010000010.1"/>
</dbReference>
<dbReference type="InterPro" id="IPR052925">
    <property type="entry name" value="Phage_Integrase-like_Recomb"/>
</dbReference>
<evidence type="ECO:0000256" key="2">
    <source>
        <dbReference type="ARBA" id="ARBA00023172"/>
    </source>
</evidence>
<evidence type="ECO:0000259" key="5">
    <source>
        <dbReference type="PROSITE" id="PS51900"/>
    </source>
</evidence>
<dbReference type="Gene3D" id="1.10.150.130">
    <property type="match status" value="1"/>
</dbReference>
<keyword evidence="2" id="KW-0233">DNA recombination</keyword>
<dbReference type="SUPFAM" id="SSF47823">
    <property type="entry name" value="lambda integrase-like, N-terminal domain"/>
    <property type="match status" value="1"/>
</dbReference>
<keyword evidence="1 3" id="KW-0238">DNA-binding</keyword>
<dbReference type="GO" id="GO:0015074">
    <property type="term" value="P:DNA integration"/>
    <property type="evidence" value="ECO:0007669"/>
    <property type="project" value="InterPro"/>
</dbReference>
<dbReference type="SUPFAM" id="SSF56349">
    <property type="entry name" value="DNA breaking-rejoining enzymes"/>
    <property type="match status" value="1"/>
</dbReference>
<reference evidence="6" key="1">
    <citation type="submission" date="2020-11" db="EMBL/GenBank/DDBJ databases">
        <title>Sequencing the genomes of 1000 actinobacteria strains.</title>
        <authorList>
            <person name="Klenk H.-P."/>
        </authorList>
    </citation>
    <scope>NUCLEOTIDE SEQUENCE</scope>
    <source>
        <strain evidence="6">DSM 43175</strain>
    </source>
</reference>
<name>A0A931GRM3_9ACTN</name>
<dbReference type="InterPro" id="IPR044068">
    <property type="entry name" value="CB"/>
</dbReference>
<evidence type="ECO:0000256" key="3">
    <source>
        <dbReference type="PROSITE-ProRule" id="PRU01248"/>
    </source>
</evidence>
<dbReference type="InterPro" id="IPR013762">
    <property type="entry name" value="Integrase-like_cat_sf"/>
</dbReference>
<dbReference type="CDD" id="cd00799">
    <property type="entry name" value="INT_Cre_C"/>
    <property type="match status" value="1"/>
</dbReference>
<dbReference type="GO" id="GO:0006310">
    <property type="term" value="P:DNA recombination"/>
    <property type="evidence" value="ECO:0007669"/>
    <property type="project" value="UniProtKB-KW"/>
</dbReference>
<dbReference type="Gene3D" id="1.10.443.10">
    <property type="entry name" value="Intergrase catalytic core"/>
    <property type="match status" value="1"/>
</dbReference>
<evidence type="ECO:0000313" key="7">
    <source>
        <dbReference type="Proteomes" id="UP000614047"/>
    </source>
</evidence>
<protein>
    <submittedName>
        <fullName evidence="6">Integrase</fullName>
    </submittedName>
</protein>
<evidence type="ECO:0000256" key="1">
    <source>
        <dbReference type="ARBA" id="ARBA00023125"/>
    </source>
</evidence>
<dbReference type="AlphaFoldDB" id="A0A931GRM3"/>
<feature type="domain" description="Core-binding (CB)" evidence="5">
    <location>
        <begin position="29"/>
        <end position="108"/>
    </location>
</feature>
<feature type="domain" description="Tyr recombinase" evidence="4">
    <location>
        <begin position="137"/>
        <end position="345"/>
    </location>
</feature>
<dbReference type="InterPro" id="IPR002104">
    <property type="entry name" value="Integrase_catalytic"/>
</dbReference>
<comment type="caution">
    <text evidence="6">The sequence shown here is derived from an EMBL/GenBank/DDBJ whole genome shotgun (WGS) entry which is preliminary data.</text>
</comment>